<keyword evidence="2" id="KW-0378">Hydrolase</keyword>
<organism evidence="2 3">
    <name type="scientific">Methylobacterium thuringiense</name>
    <dbReference type="NCBI Taxonomy" id="1003091"/>
    <lineage>
        <taxon>Bacteria</taxon>
        <taxon>Pseudomonadati</taxon>
        <taxon>Pseudomonadota</taxon>
        <taxon>Alphaproteobacteria</taxon>
        <taxon>Hyphomicrobiales</taxon>
        <taxon>Methylobacteriaceae</taxon>
        <taxon>Methylobacterium</taxon>
    </lineage>
</organism>
<gene>
    <name evidence="2" type="primary">mhpC</name>
    <name evidence="2" type="ORF">EKPJFOCH_2939</name>
</gene>
<evidence type="ECO:0000313" key="2">
    <source>
        <dbReference type="EMBL" id="GJE56435.1"/>
    </source>
</evidence>
<reference evidence="2" key="2">
    <citation type="submission" date="2021-08" db="EMBL/GenBank/DDBJ databases">
        <authorList>
            <person name="Tani A."/>
            <person name="Ola A."/>
            <person name="Ogura Y."/>
            <person name="Katsura K."/>
            <person name="Hayashi T."/>
        </authorList>
    </citation>
    <scope>NUCLEOTIDE SEQUENCE</scope>
    <source>
        <strain evidence="2">DSM 23674</strain>
    </source>
</reference>
<proteinExistence type="predicted"/>
<keyword evidence="3" id="KW-1185">Reference proteome</keyword>
<accession>A0ABQ4TS43</accession>
<dbReference type="PRINTS" id="PR00111">
    <property type="entry name" value="ABHYDROLASE"/>
</dbReference>
<evidence type="ECO:0000259" key="1">
    <source>
        <dbReference type="Pfam" id="PF00561"/>
    </source>
</evidence>
<feature type="domain" description="AB hydrolase-1" evidence="1">
    <location>
        <begin position="63"/>
        <end position="295"/>
    </location>
</feature>
<dbReference type="PANTHER" id="PTHR43689">
    <property type="entry name" value="HYDROLASE"/>
    <property type="match status" value="1"/>
</dbReference>
<dbReference type="InterPro" id="IPR029058">
    <property type="entry name" value="AB_hydrolase_fold"/>
</dbReference>
<dbReference type="PANTHER" id="PTHR43689:SF8">
    <property type="entry name" value="ALPHA_BETA-HYDROLASES SUPERFAMILY PROTEIN"/>
    <property type="match status" value="1"/>
</dbReference>
<dbReference type="Pfam" id="PF00561">
    <property type="entry name" value="Abhydrolase_1"/>
    <property type="match status" value="1"/>
</dbReference>
<name>A0ABQ4TS43_9HYPH</name>
<reference evidence="2" key="1">
    <citation type="journal article" date="2021" name="Front. Microbiol.">
        <title>Comprehensive Comparative Genomics and Phenotyping of Methylobacterium Species.</title>
        <authorList>
            <person name="Alessa O."/>
            <person name="Ogura Y."/>
            <person name="Fujitani Y."/>
            <person name="Takami H."/>
            <person name="Hayashi T."/>
            <person name="Sahin N."/>
            <person name="Tani A."/>
        </authorList>
    </citation>
    <scope>NUCLEOTIDE SEQUENCE</scope>
    <source>
        <strain evidence="2">DSM 23674</strain>
    </source>
</reference>
<dbReference type="GO" id="GO:0016787">
    <property type="term" value="F:hydrolase activity"/>
    <property type="evidence" value="ECO:0007669"/>
    <property type="project" value="UniProtKB-KW"/>
</dbReference>
<protein>
    <submittedName>
        <fullName evidence="2">2-hydroxy-6-oxononadienedioate/2-hydroxy-6-oxononatrienedioate hydrolase</fullName>
    </submittedName>
</protein>
<dbReference type="SUPFAM" id="SSF53474">
    <property type="entry name" value="alpha/beta-Hydrolases"/>
    <property type="match status" value="1"/>
</dbReference>
<dbReference type="RefSeq" id="WP_238232285.1">
    <property type="nucleotide sequence ID" value="NZ_BPRA01000014.1"/>
</dbReference>
<dbReference type="Gene3D" id="3.40.50.1820">
    <property type="entry name" value="alpha/beta hydrolase"/>
    <property type="match status" value="1"/>
</dbReference>
<dbReference type="InterPro" id="IPR000073">
    <property type="entry name" value="AB_hydrolase_1"/>
</dbReference>
<dbReference type="Proteomes" id="UP001055101">
    <property type="component" value="Unassembled WGS sequence"/>
</dbReference>
<comment type="caution">
    <text evidence="2">The sequence shown here is derived from an EMBL/GenBank/DDBJ whole genome shotgun (WGS) entry which is preliminary data.</text>
</comment>
<evidence type="ECO:0000313" key="3">
    <source>
        <dbReference type="Proteomes" id="UP001055101"/>
    </source>
</evidence>
<sequence length="307" mass="33050">MKFALVILSLGLAAALIAGGIWLYTPDKARPDLEARYSDALTDFVAVAGVRLHVRDSGPRDAPAIVMLHGFGSSLHTWEPWAEALSADHRVIRFDLPGAGLTGPDPTGDYSDRRSLEVLTGLMDRLGVARASLIGNSIGGRIAWRFAAESPARVEKLVLISPDGFAAPGAGYGQVPEVPASFRLLRFILPTPFVRMSLAPAYADPARLTDDVVARYRDLMLAPGVRDAMIARMEQAVLADPDPLLRRIQAPTLLLWGEKDGMIPIANAADYLSRIPGSRLVALPGLGHVPQEEAPAVSLEPVRDFLK</sequence>
<dbReference type="EMBL" id="BPRA01000014">
    <property type="protein sequence ID" value="GJE56435.1"/>
    <property type="molecule type" value="Genomic_DNA"/>
</dbReference>